<dbReference type="EMBL" id="VSSQ01003262">
    <property type="protein sequence ID" value="MPM19878.1"/>
    <property type="molecule type" value="Genomic_DNA"/>
</dbReference>
<gene>
    <name evidence="2" type="ORF">SDC9_66305</name>
</gene>
<sequence>MLRAGAYPAAGSAGCCIPGRCTASAAHPVGRCGLLRWRPASRSGPDGAQLGVGGVVVDGPVIDVDRLAGDLLPGEDVHRPLAAGLAHRLGAGGVPHQLVELRRELGLEVLHVRGVVRLRRIVRHQQAGPAVLDDLRDAADGTGHHGRLGGHRLQIHDAQRLVDRRAGEHGGVRQHLAYARARQHLLHPGHPAAAGLLEVAEGLVELRGDLRGVRGAGEQQQLGARIELLRRPDQVHEPLLPGDPADEGHVRAGQVDAEPLDDVGVRVGGELFGVDAVEHHMDLLGVQLGVGLEDRRPHAVRHGDHRGGAVVGGALGPGRQVVAAAELFLLPRAVRLEGVGGDDVGDLAEDAAQVAGQVRVPGVRVHQVQPVRQRGDHRQIGAEDPQGGVGPGGVVLGVRGGTLPGRSHALDVDVDELAQLRDELLDVDARAPVDGRRILPGQDRNTQAHGRMLAQCWPGVLRG</sequence>
<accession>A0A644XVT1</accession>
<proteinExistence type="predicted"/>
<evidence type="ECO:0000313" key="2">
    <source>
        <dbReference type="EMBL" id="MPM19878.1"/>
    </source>
</evidence>
<evidence type="ECO:0000256" key="1">
    <source>
        <dbReference type="SAM" id="MobiDB-lite"/>
    </source>
</evidence>
<protein>
    <submittedName>
        <fullName evidence="2">Uncharacterized protein</fullName>
    </submittedName>
</protein>
<reference evidence="2" key="1">
    <citation type="submission" date="2019-08" db="EMBL/GenBank/DDBJ databases">
        <authorList>
            <person name="Kucharzyk K."/>
            <person name="Murdoch R.W."/>
            <person name="Higgins S."/>
            <person name="Loffler F."/>
        </authorList>
    </citation>
    <scope>NUCLEOTIDE SEQUENCE</scope>
</reference>
<name>A0A644XVT1_9ZZZZ</name>
<dbReference type="AlphaFoldDB" id="A0A644XVT1"/>
<comment type="caution">
    <text evidence="2">The sequence shown here is derived from an EMBL/GenBank/DDBJ whole genome shotgun (WGS) entry which is preliminary data.</text>
</comment>
<feature type="region of interest" description="Disordered" evidence="1">
    <location>
        <begin position="371"/>
        <end position="392"/>
    </location>
</feature>
<organism evidence="2">
    <name type="scientific">bioreactor metagenome</name>
    <dbReference type="NCBI Taxonomy" id="1076179"/>
    <lineage>
        <taxon>unclassified sequences</taxon>
        <taxon>metagenomes</taxon>
        <taxon>ecological metagenomes</taxon>
    </lineage>
</organism>
<dbReference type="PROSITE" id="PS51257">
    <property type="entry name" value="PROKAR_LIPOPROTEIN"/>
    <property type="match status" value="1"/>
</dbReference>